<gene>
    <name evidence="2" type="ORF">IPOD504_LOCUS9267</name>
</gene>
<accession>A0ABN8IE88</accession>
<protein>
    <recommendedName>
        <fullName evidence="4">FeoB-associated Cys-rich membrane protein</fullName>
    </recommendedName>
</protein>
<proteinExistence type="predicted"/>
<feature type="non-terminal residue" evidence="2">
    <location>
        <position position="66"/>
    </location>
</feature>
<organism evidence="2 3">
    <name type="scientific">Iphiclides podalirius</name>
    <name type="common">scarce swallowtail</name>
    <dbReference type="NCBI Taxonomy" id="110791"/>
    <lineage>
        <taxon>Eukaryota</taxon>
        <taxon>Metazoa</taxon>
        <taxon>Ecdysozoa</taxon>
        <taxon>Arthropoda</taxon>
        <taxon>Hexapoda</taxon>
        <taxon>Insecta</taxon>
        <taxon>Pterygota</taxon>
        <taxon>Neoptera</taxon>
        <taxon>Endopterygota</taxon>
        <taxon>Lepidoptera</taxon>
        <taxon>Glossata</taxon>
        <taxon>Ditrysia</taxon>
        <taxon>Papilionoidea</taxon>
        <taxon>Papilionidae</taxon>
        <taxon>Papilioninae</taxon>
        <taxon>Iphiclides</taxon>
    </lineage>
</organism>
<evidence type="ECO:0008006" key="4">
    <source>
        <dbReference type="Google" id="ProtNLM"/>
    </source>
</evidence>
<sequence length="66" mass="7626">MEIYLVLGIAVLIYTLVTLFINSKCWNPEDEKCQCEECKNLCQYPSRNIAQSVLSVSSRIDIIERQ</sequence>
<evidence type="ECO:0000256" key="1">
    <source>
        <dbReference type="SAM" id="Phobius"/>
    </source>
</evidence>
<evidence type="ECO:0000313" key="3">
    <source>
        <dbReference type="Proteomes" id="UP000837857"/>
    </source>
</evidence>
<dbReference type="Proteomes" id="UP000837857">
    <property type="component" value="Chromosome 22"/>
</dbReference>
<keyword evidence="1" id="KW-0472">Membrane</keyword>
<name>A0ABN8IE88_9NEOP</name>
<reference evidence="2" key="1">
    <citation type="submission" date="2022-03" db="EMBL/GenBank/DDBJ databases">
        <authorList>
            <person name="Martin H S."/>
        </authorList>
    </citation>
    <scope>NUCLEOTIDE SEQUENCE</scope>
</reference>
<keyword evidence="1" id="KW-0812">Transmembrane</keyword>
<keyword evidence="1" id="KW-1133">Transmembrane helix</keyword>
<dbReference type="EMBL" id="OW152834">
    <property type="protein sequence ID" value="CAH2055985.1"/>
    <property type="molecule type" value="Genomic_DNA"/>
</dbReference>
<feature type="transmembrane region" description="Helical" evidence="1">
    <location>
        <begin position="6"/>
        <end position="22"/>
    </location>
</feature>
<evidence type="ECO:0000313" key="2">
    <source>
        <dbReference type="EMBL" id="CAH2055985.1"/>
    </source>
</evidence>
<keyword evidence="3" id="KW-1185">Reference proteome</keyword>